<reference evidence="3 4" key="1">
    <citation type="journal article" date="2021" name="J. Hered.">
        <title>A chromosome-level genome assembly of the parasitoid wasp, Cotesia glomerata (Hymenoptera: Braconidae).</title>
        <authorList>
            <person name="Pinto B.J."/>
            <person name="Weis J.J."/>
            <person name="Gamble T."/>
            <person name="Ode P.J."/>
            <person name="Paul R."/>
            <person name="Zaspel J.M."/>
        </authorList>
    </citation>
    <scope>NUCLEOTIDE SEQUENCE [LARGE SCALE GENOMIC DNA]</scope>
    <source>
        <strain evidence="3">CgM1</strain>
    </source>
</reference>
<dbReference type="InterPro" id="IPR028036">
    <property type="entry name" value="DMAC1-like_dom"/>
</dbReference>
<accession>A0AAV7I665</accession>
<keyword evidence="1" id="KW-0812">Transmembrane</keyword>
<dbReference type="AlphaFoldDB" id="A0AAV7I665"/>
<feature type="domain" description="Distal membrane-arm assembly complex protein 1-like" evidence="2">
    <location>
        <begin position="13"/>
        <end position="59"/>
    </location>
</feature>
<dbReference type="Pfam" id="PF15055">
    <property type="entry name" value="DMAC1_Dmo2"/>
    <property type="match status" value="1"/>
</dbReference>
<evidence type="ECO:0000259" key="2">
    <source>
        <dbReference type="Pfam" id="PF15055"/>
    </source>
</evidence>
<feature type="transmembrane region" description="Helical" evidence="1">
    <location>
        <begin position="46"/>
        <end position="64"/>
    </location>
</feature>
<evidence type="ECO:0000313" key="4">
    <source>
        <dbReference type="Proteomes" id="UP000826195"/>
    </source>
</evidence>
<evidence type="ECO:0000256" key="1">
    <source>
        <dbReference type="SAM" id="Phobius"/>
    </source>
</evidence>
<keyword evidence="1" id="KW-1133">Transmembrane helix</keyword>
<proteinExistence type="predicted"/>
<gene>
    <name evidence="3" type="ORF">KQX54_001389</name>
</gene>
<keyword evidence="4" id="KW-1185">Reference proteome</keyword>
<evidence type="ECO:0000313" key="3">
    <source>
        <dbReference type="EMBL" id="KAH0544142.1"/>
    </source>
</evidence>
<protein>
    <recommendedName>
        <fullName evidence="2">Distal membrane-arm assembly complex protein 1-like domain-containing protein</fullName>
    </recommendedName>
</protein>
<sequence length="75" mass="8131">MSTTSIITNRDRDCLACRIVSGSGLIGAGLYVAYHSKKFNKTPGKFVMSAIAGGFIFLGTSRIFDLPPFRGKFSH</sequence>
<name>A0AAV7I665_COTGL</name>
<keyword evidence="1" id="KW-0472">Membrane</keyword>
<feature type="transmembrane region" description="Helical" evidence="1">
    <location>
        <begin position="15"/>
        <end position="34"/>
    </location>
</feature>
<comment type="caution">
    <text evidence="3">The sequence shown here is derived from an EMBL/GenBank/DDBJ whole genome shotgun (WGS) entry which is preliminary data.</text>
</comment>
<dbReference type="EMBL" id="JAHXZJ010002240">
    <property type="protein sequence ID" value="KAH0544142.1"/>
    <property type="molecule type" value="Genomic_DNA"/>
</dbReference>
<organism evidence="3 4">
    <name type="scientific">Cotesia glomerata</name>
    <name type="common">Lepidopteran parasitic wasp</name>
    <name type="synonym">Apanteles glomeratus</name>
    <dbReference type="NCBI Taxonomy" id="32391"/>
    <lineage>
        <taxon>Eukaryota</taxon>
        <taxon>Metazoa</taxon>
        <taxon>Ecdysozoa</taxon>
        <taxon>Arthropoda</taxon>
        <taxon>Hexapoda</taxon>
        <taxon>Insecta</taxon>
        <taxon>Pterygota</taxon>
        <taxon>Neoptera</taxon>
        <taxon>Endopterygota</taxon>
        <taxon>Hymenoptera</taxon>
        <taxon>Apocrita</taxon>
        <taxon>Ichneumonoidea</taxon>
        <taxon>Braconidae</taxon>
        <taxon>Microgastrinae</taxon>
        <taxon>Cotesia</taxon>
    </lineage>
</organism>
<dbReference type="Proteomes" id="UP000826195">
    <property type="component" value="Unassembled WGS sequence"/>
</dbReference>